<name>A0A6J6RS66_9ZZZZ</name>
<dbReference type="Pfam" id="PF07969">
    <property type="entry name" value="Amidohydro_3"/>
    <property type="match status" value="1"/>
</dbReference>
<dbReference type="EMBL" id="CAEZYJ010000150">
    <property type="protein sequence ID" value="CAB4725435.1"/>
    <property type="molecule type" value="Genomic_DNA"/>
</dbReference>
<sequence length="305" mass="34470">MSEFLQIAKTGNVVAQLSHFNVRFDTNAPENAWERAVGMLVAEKDKGLDVAADTTPFRFGLGGMSAILPEWLLKDGYANVALALKESTVRDRLKSDCDRYWRYIHKGQWSRVRLQGSLHYPEFTGMSFPEIAKEMKQDEWDCYFDILMAAGPDMDKVIMFGENMTEAHLAEMISHPDFSLGVDGFTSVDHGALADATQSQFPYCGHIEFLAHHVREKKTLTLESAIHKMSSKPAQRFALKTRGEIKENWFADLVIFDADKVRSDSTLENPCVYPVGIQQVIVNGTIVVDESQHTLKRPGRVLRRK</sequence>
<dbReference type="Gene3D" id="2.30.40.10">
    <property type="entry name" value="Urease, subunit C, domain 1"/>
    <property type="match status" value="1"/>
</dbReference>
<dbReference type="GO" id="GO:0016811">
    <property type="term" value="F:hydrolase activity, acting on carbon-nitrogen (but not peptide) bonds, in linear amides"/>
    <property type="evidence" value="ECO:0007669"/>
    <property type="project" value="InterPro"/>
</dbReference>
<organism evidence="2">
    <name type="scientific">freshwater metagenome</name>
    <dbReference type="NCBI Taxonomy" id="449393"/>
    <lineage>
        <taxon>unclassified sequences</taxon>
        <taxon>metagenomes</taxon>
        <taxon>ecological metagenomes</taxon>
    </lineage>
</organism>
<dbReference type="Gene3D" id="3.30.1490.130">
    <property type="entry name" value="D-aminoacylase. Domain 3"/>
    <property type="match status" value="1"/>
</dbReference>
<gene>
    <name evidence="2" type="ORF">UFOPK2659_00941</name>
</gene>
<dbReference type="SUPFAM" id="SSF51556">
    <property type="entry name" value="Metallo-dependent hydrolases"/>
    <property type="match status" value="1"/>
</dbReference>
<dbReference type="AlphaFoldDB" id="A0A6J6RS66"/>
<protein>
    <submittedName>
        <fullName evidence="2">Unannotated protein</fullName>
    </submittedName>
</protein>
<dbReference type="Gene3D" id="3.20.20.140">
    <property type="entry name" value="Metal-dependent hydrolases"/>
    <property type="match status" value="1"/>
</dbReference>
<dbReference type="InterPro" id="IPR023100">
    <property type="entry name" value="D-aminoacylase_insert_dom_sf"/>
</dbReference>
<evidence type="ECO:0000259" key="1">
    <source>
        <dbReference type="Pfam" id="PF07969"/>
    </source>
</evidence>
<reference evidence="2" key="1">
    <citation type="submission" date="2020-05" db="EMBL/GenBank/DDBJ databases">
        <authorList>
            <person name="Chiriac C."/>
            <person name="Salcher M."/>
            <person name="Ghai R."/>
            <person name="Kavagutti S V."/>
        </authorList>
    </citation>
    <scope>NUCLEOTIDE SEQUENCE</scope>
</reference>
<proteinExistence type="predicted"/>
<dbReference type="InterPro" id="IPR013108">
    <property type="entry name" value="Amidohydro_3"/>
</dbReference>
<dbReference type="InterPro" id="IPR032466">
    <property type="entry name" value="Metal_Hydrolase"/>
</dbReference>
<accession>A0A6J6RS66</accession>
<feature type="domain" description="Amidohydrolase 3" evidence="1">
    <location>
        <begin position="206"/>
        <end position="288"/>
    </location>
</feature>
<dbReference type="SUPFAM" id="SSF51338">
    <property type="entry name" value="Composite domain of metallo-dependent hydrolases"/>
    <property type="match status" value="1"/>
</dbReference>
<evidence type="ECO:0000313" key="2">
    <source>
        <dbReference type="EMBL" id="CAB4725435.1"/>
    </source>
</evidence>
<dbReference type="InterPro" id="IPR011059">
    <property type="entry name" value="Metal-dep_hydrolase_composite"/>
</dbReference>